<evidence type="ECO:0000313" key="2">
    <source>
        <dbReference type="Proteomes" id="UP000198983"/>
    </source>
</evidence>
<sequence>MAARTDSNAPPEIFQRALSEIRAAPFRPEIIAEEVPAPQRVAPFAAAISADVVVDDLDLASGRLVLLHHPEGHEAWNGTFRCVAYVRAEVEAEMVTDPLLGGVGWSWLVEALDAEDADYTAPSGTVTRVASESFGGMADEPARAELEIRASWTPVDDALGRHALAWGRLLCTSAGLPTVPAGVVPIPGRRVRSR</sequence>
<accession>A0A1H1VBL4</accession>
<gene>
    <name evidence="1" type="ORF">SAMN04489717_3995</name>
</gene>
<proteinExistence type="predicted"/>
<dbReference type="STRING" id="117157.SAMN04489717_3995"/>
<dbReference type="InterPro" id="IPR021555">
    <property type="entry name" value="DUF3000"/>
</dbReference>
<evidence type="ECO:0008006" key="3">
    <source>
        <dbReference type="Google" id="ProtNLM"/>
    </source>
</evidence>
<dbReference type="EMBL" id="LT629732">
    <property type="protein sequence ID" value="SDS82162.1"/>
    <property type="molecule type" value="Genomic_DNA"/>
</dbReference>
<dbReference type="OrthoDB" id="3210980at2"/>
<dbReference type="RefSeq" id="WP_092655131.1">
    <property type="nucleotide sequence ID" value="NZ_LT629732.1"/>
</dbReference>
<keyword evidence="2" id="KW-1185">Reference proteome</keyword>
<dbReference type="Proteomes" id="UP000198983">
    <property type="component" value="Chromosome I"/>
</dbReference>
<name>A0A1H1VBL4_9ACTN</name>
<reference evidence="1 2" key="1">
    <citation type="submission" date="2016-10" db="EMBL/GenBank/DDBJ databases">
        <authorList>
            <person name="de Groot N.N."/>
        </authorList>
    </citation>
    <scope>NUCLEOTIDE SEQUENCE [LARGE SCALE GENOMIC DNA]</scope>
    <source>
        <strain evidence="1 2">DSM 22024</strain>
    </source>
</reference>
<dbReference type="AlphaFoldDB" id="A0A1H1VBL4"/>
<evidence type="ECO:0000313" key="1">
    <source>
        <dbReference type="EMBL" id="SDS82162.1"/>
    </source>
</evidence>
<dbReference type="Pfam" id="PF11452">
    <property type="entry name" value="DUF3000"/>
    <property type="match status" value="1"/>
</dbReference>
<organism evidence="1 2">
    <name type="scientific">Actinopolymorpha singaporensis</name>
    <dbReference type="NCBI Taxonomy" id="117157"/>
    <lineage>
        <taxon>Bacteria</taxon>
        <taxon>Bacillati</taxon>
        <taxon>Actinomycetota</taxon>
        <taxon>Actinomycetes</taxon>
        <taxon>Propionibacteriales</taxon>
        <taxon>Actinopolymorphaceae</taxon>
        <taxon>Actinopolymorpha</taxon>
    </lineage>
</organism>
<protein>
    <recommendedName>
        <fullName evidence="3">DUF3000 domain-containing protein</fullName>
    </recommendedName>
</protein>